<comment type="caution">
    <text evidence="1">The sequence shown here is derived from an EMBL/GenBank/DDBJ whole genome shotgun (WGS) entry which is preliminary data.</text>
</comment>
<reference evidence="1 2" key="1">
    <citation type="submission" date="2015-02" db="EMBL/GenBank/DDBJ databases">
        <title>Draft genome sequence of Kitasatospora griseola MF730-N6, a bafilomycin, terpentecin and satosporin producer.</title>
        <authorList>
            <person name="Arens J.C."/>
            <person name="Haltli B."/>
            <person name="Kerr R.G."/>
        </authorList>
    </citation>
    <scope>NUCLEOTIDE SEQUENCE [LARGE SCALE GENOMIC DNA]</scope>
    <source>
        <strain evidence="1 2">MF730-N6</strain>
    </source>
</reference>
<dbReference type="Proteomes" id="UP000032066">
    <property type="component" value="Unassembled WGS sequence"/>
</dbReference>
<gene>
    <name evidence="1" type="ORF">TR51_05355</name>
</gene>
<dbReference type="EMBL" id="JXZB01000001">
    <property type="protein sequence ID" value="KIQ66863.1"/>
    <property type="molecule type" value="Genomic_DNA"/>
</dbReference>
<dbReference type="AlphaFoldDB" id="A0A0D0Q6V4"/>
<protein>
    <submittedName>
        <fullName evidence="1">Uncharacterized protein</fullName>
    </submittedName>
</protein>
<keyword evidence="2" id="KW-1185">Reference proteome</keyword>
<name>A0A0D0Q6V4_KITGR</name>
<dbReference type="Pfam" id="PF19875">
    <property type="entry name" value="DUF6348"/>
    <property type="match status" value="1"/>
</dbReference>
<organism evidence="1 2">
    <name type="scientific">Kitasatospora griseola</name>
    <name type="common">Streptomyces griseolosporeus</name>
    <dbReference type="NCBI Taxonomy" id="2064"/>
    <lineage>
        <taxon>Bacteria</taxon>
        <taxon>Bacillati</taxon>
        <taxon>Actinomycetota</taxon>
        <taxon>Actinomycetes</taxon>
        <taxon>Kitasatosporales</taxon>
        <taxon>Streptomycetaceae</taxon>
        <taxon>Kitasatospora</taxon>
    </lineage>
</organism>
<dbReference type="InterPro" id="IPR045929">
    <property type="entry name" value="DUF6348"/>
</dbReference>
<evidence type="ECO:0000313" key="1">
    <source>
        <dbReference type="EMBL" id="KIQ66863.1"/>
    </source>
</evidence>
<sequence>MDLVFLADRDRPETAVRDCVTGIGDGDRDPVRRGIEVWAATTGVSLIELVAHNGRFAGHLDPRDPDGMPGWHAIHGGVVGWGTGARYHAVQDWLVRNPLPPALAPALGGDLGRDQLVGIKVLFGGGDGEQTAEVRVNGAPHAAASAALAGLDWPRVTGGRAWARTFILLVRREGTGRGVPLRAARRA</sequence>
<proteinExistence type="predicted"/>
<dbReference type="PATRIC" id="fig|2064.6.peg.1185"/>
<accession>A0A0D0Q6V4</accession>
<evidence type="ECO:0000313" key="2">
    <source>
        <dbReference type="Proteomes" id="UP000032066"/>
    </source>
</evidence>